<dbReference type="AlphaFoldDB" id="A0A384TC01"/>
<dbReference type="Gene3D" id="1.20.120.80">
    <property type="entry name" value="Cytochrome c oxidase, subunit III, four-helix bundle"/>
    <property type="match status" value="1"/>
</dbReference>
<feature type="transmembrane region" description="Helical" evidence="9">
    <location>
        <begin position="42"/>
        <end position="60"/>
    </location>
</feature>
<dbReference type="InterPro" id="IPR035973">
    <property type="entry name" value="Cyt_c_oxidase_su3-like_sf"/>
</dbReference>
<reference evidence="11" key="1">
    <citation type="journal article" date="2018" name="Sci. Rep.">
        <title>Extensive gene rearrangements in the mitochondrial genomes of two egg parasitoids, Trichogramma japonicum and Trichogramma ostriniae (Hymenoptera: Chalcidoidea: Trichogrammatidae).</title>
        <authorList>
            <person name="Chen L."/>
            <person name="Chen P.Y."/>
            <person name="Xue X.F."/>
            <person name="Hua H.Q."/>
            <person name="Li Y.X."/>
            <person name="Zhang F."/>
            <person name="Wei S.J."/>
        </authorList>
    </citation>
    <scope>NUCLEOTIDE SEQUENCE</scope>
</reference>
<evidence type="ECO:0000256" key="8">
    <source>
        <dbReference type="RuleBase" id="RU003375"/>
    </source>
</evidence>
<dbReference type="Gene3D" id="1.10.287.70">
    <property type="match status" value="1"/>
</dbReference>
<comment type="subcellular location">
    <subcellularLocation>
        <location evidence="1">Membrane</location>
        <topology evidence="1">Multi-pass membrane protein</topology>
    </subcellularLocation>
</comment>
<evidence type="ECO:0000256" key="9">
    <source>
        <dbReference type="SAM" id="Phobius"/>
    </source>
</evidence>
<accession>A0A384TC01</accession>
<comment type="similarity">
    <text evidence="2 8">Belongs to the cytochrome c oxidase subunit 3 family.</text>
</comment>
<dbReference type="PANTHER" id="PTHR11403">
    <property type="entry name" value="CYTOCHROME C OXIDASE SUBUNIT III"/>
    <property type="match status" value="1"/>
</dbReference>
<dbReference type="InterPro" id="IPR013833">
    <property type="entry name" value="Cyt_c_oxidase_su3_a-hlx"/>
</dbReference>
<feature type="transmembrane region" description="Helical" evidence="9">
    <location>
        <begin position="126"/>
        <end position="149"/>
    </location>
</feature>
<dbReference type="RefSeq" id="YP_009519804.1">
    <property type="nucleotide sequence ID" value="NC_039534.1"/>
</dbReference>
<feature type="transmembrane region" description="Helical" evidence="9">
    <location>
        <begin position="242"/>
        <end position="262"/>
    </location>
</feature>
<dbReference type="PROSITE" id="PS50253">
    <property type="entry name" value="COX3"/>
    <property type="match status" value="1"/>
</dbReference>
<gene>
    <name evidence="11" type="primary">cox3</name>
</gene>
<evidence type="ECO:0000256" key="7">
    <source>
        <dbReference type="ARBA" id="ARBA00023136"/>
    </source>
</evidence>
<protein>
    <recommendedName>
        <fullName evidence="3 8">Cytochrome c oxidase subunit 3</fullName>
    </recommendedName>
</protein>
<evidence type="ECO:0000256" key="3">
    <source>
        <dbReference type="ARBA" id="ARBA00015944"/>
    </source>
</evidence>
<keyword evidence="6 9" id="KW-1133">Transmembrane helix</keyword>
<name>A0A384TC01_9HYME</name>
<dbReference type="GO" id="GO:0004129">
    <property type="term" value="F:cytochrome-c oxidase activity"/>
    <property type="evidence" value="ECO:0007669"/>
    <property type="project" value="InterPro"/>
</dbReference>
<dbReference type="InterPro" id="IPR000298">
    <property type="entry name" value="Cyt_c_oxidase-like_su3"/>
</dbReference>
<evidence type="ECO:0000256" key="4">
    <source>
        <dbReference type="ARBA" id="ARBA00022692"/>
    </source>
</evidence>
<keyword evidence="7 9" id="KW-0472">Membrane</keyword>
<feature type="transmembrane region" description="Helical" evidence="9">
    <location>
        <begin position="161"/>
        <end position="181"/>
    </location>
</feature>
<evidence type="ECO:0000313" key="11">
    <source>
        <dbReference type="EMBL" id="AOM68237.1"/>
    </source>
</evidence>
<keyword evidence="8 11" id="KW-0496">Mitochondrion</keyword>
<dbReference type="GO" id="GO:0006123">
    <property type="term" value="P:mitochondrial electron transport, cytochrome c to oxygen"/>
    <property type="evidence" value="ECO:0007669"/>
    <property type="project" value="TreeGrafter"/>
</dbReference>
<proteinExistence type="inferred from homology"/>
<sequence>MKKVNLFQPFHLVTLSPWPIVTSFSVMIMLVGFMNFFNNFDYLLMIFGLLSLILCLYQWWRDVIRESTFQGFHTNKVLEGVKLGMILFIISELFFFISIFWCYFHMFLSPSVEIGSLWPPKNIVVFNPYLIPMLNTLILLSSGVSLTMSHYSLLNSLKFKSLLSMFITVFLGIVFTLFQYIEYQEAMFTITDSVYGSIFFMATGFHGLHVIIGTVFLIINFFRIMNNNYSSSHHFGFEAAAWYWHFVDVVWLFLYLLVYYLIY</sequence>
<evidence type="ECO:0000259" key="10">
    <source>
        <dbReference type="PROSITE" id="PS50253"/>
    </source>
</evidence>
<comment type="function">
    <text evidence="8">Component of the cytochrome c oxidase, the last enzyme in the mitochondrial electron transport chain which drives oxidative phosphorylation. The respiratory chain contains 3 multisubunit complexes succinate dehydrogenase (complex II, CII), ubiquinol-cytochrome c oxidoreductase (cytochrome b-c1 complex, complex III, CIII) and cytochrome c oxidase (complex IV, CIV), that cooperate to transfer electrons derived from NADH and succinate to molecular oxygen, creating an electrochemical gradient over the inner membrane that drives transmembrane transport and the ATP synthase. Cytochrome c oxidase is the component of the respiratory chain that catalyzes the reduction of oxygen to water. Electrons originating from reduced cytochrome c in the intermembrane space (IMS) are transferred via the dinuclear copper A center (CU(A)) of subunit 2 and heme A of subunit 1 to the active site in subunit 1, a binuclear center (BNC) formed by heme A3 and copper B (CU(B)). The BNC reduces molecular oxygen to 2 water molecules using 4 electrons from cytochrome c in the IMS and 4 protons from the mitochondrial matrix.</text>
</comment>
<dbReference type="Pfam" id="PF00510">
    <property type="entry name" value="COX3"/>
    <property type="match status" value="1"/>
</dbReference>
<dbReference type="PANTHER" id="PTHR11403:SF7">
    <property type="entry name" value="CYTOCHROME C OXIDASE SUBUNIT 3"/>
    <property type="match status" value="1"/>
</dbReference>
<dbReference type="InterPro" id="IPR033945">
    <property type="entry name" value="Cyt_c_oxase_su3_dom"/>
</dbReference>
<evidence type="ECO:0000256" key="5">
    <source>
        <dbReference type="ARBA" id="ARBA00022967"/>
    </source>
</evidence>
<dbReference type="GeneID" id="38279940"/>
<feature type="domain" description="Heme-copper oxidase subunit III family profile" evidence="10">
    <location>
        <begin position="6"/>
        <end position="263"/>
    </location>
</feature>
<organism evidence="11">
    <name type="scientific">Trichogramma japonicum</name>
    <dbReference type="NCBI Taxonomy" id="311206"/>
    <lineage>
        <taxon>Eukaryota</taxon>
        <taxon>Metazoa</taxon>
        <taxon>Ecdysozoa</taxon>
        <taxon>Arthropoda</taxon>
        <taxon>Hexapoda</taxon>
        <taxon>Insecta</taxon>
        <taxon>Pterygota</taxon>
        <taxon>Neoptera</taxon>
        <taxon>Endopterygota</taxon>
        <taxon>Hymenoptera</taxon>
        <taxon>Apocrita</taxon>
        <taxon>Proctotrupomorpha</taxon>
        <taxon>Chalcidoidea</taxon>
        <taxon>Trichogrammatidae</taxon>
        <taxon>Trichogramma</taxon>
    </lineage>
</organism>
<dbReference type="SUPFAM" id="SSF81452">
    <property type="entry name" value="Cytochrome c oxidase subunit III-like"/>
    <property type="match status" value="1"/>
</dbReference>
<dbReference type="InterPro" id="IPR024791">
    <property type="entry name" value="Cyt_c/ubiquinol_Oxase_su3"/>
</dbReference>
<dbReference type="CDD" id="cd01665">
    <property type="entry name" value="Cyt_c_Oxidase_III"/>
    <property type="match status" value="1"/>
</dbReference>
<evidence type="ECO:0000256" key="1">
    <source>
        <dbReference type="ARBA" id="ARBA00004141"/>
    </source>
</evidence>
<geneLocation type="mitochondrion" evidence="11"/>
<keyword evidence="5" id="KW-1278">Translocase</keyword>
<dbReference type="EMBL" id="KU577436">
    <property type="protein sequence ID" value="AOM68237.1"/>
    <property type="molecule type" value="Genomic_DNA"/>
</dbReference>
<feature type="transmembrane region" description="Helical" evidence="9">
    <location>
        <begin position="12"/>
        <end position="36"/>
    </location>
</feature>
<feature type="transmembrane region" description="Helical" evidence="9">
    <location>
        <begin position="193"/>
        <end position="222"/>
    </location>
</feature>
<evidence type="ECO:0000256" key="2">
    <source>
        <dbReference type="ARBA" id="ARBA00010581"/>
    </source>
</evidence>
<keyword evidence="4 8" id="KW-0812">Transmembrane</keyword>
<dbReference type="GO" id="GO:0005739">
    <property type="term" value="C:mitochondrion"/>
    <property type="evidence" value="ECO:0007669"/>
    <property type="project" value="TreeGrafter"/>
</dbReference>
<dbReference type="GO" id="GO:0016020">
    <property type="term" value="C:membrane"/>
    <property type="evidence" value="ECO:0007669"/>
    <property type="project" value="UniProtKB-SubCell"/>
</dbReference>
<feature type="transmembrane region" description="Helical" evidence="9">
    <location>
        <begin position="81"/>
        <end position="106"/>
    </location>
</feature>
<evidence type="ECO:0000256" key="6">
    <source>
        <dbReference type="ARBA" id="ARBA00022989"/>
    </source>
</evidence>